<dbReference type="RefSeq" id="WP_282201541.1">
    <property type="nucleotide sequence ID" value="NZ_BOQE01000002.1"/>
</dbReference>
<dbReference type="EMBL" id="BOQE01000002">
    <property type="protein sequence ID" value="GIM48492.1"/>
    <property type="molecule type" value="Genomic_DNA"/>
</dbReference>
<reference evidence="1" key="1">
    <citation type="journal article" date="2023" name="Int. J. Syst. Evol. Microbiol.">
        <title>Collibacillus ludicampi gen. nov., sp. nov., a new soil bacterium of the family Alicyclobacillaceae.</title>
        <authorList>
            <person name="Jojima T."/>
            <person name="Ioku Y."/>
            <person name="Fukuta Y."/>
            <person name="Shirasaka N."/>
            <person name="Matsumura Y."/>
            <person name="Mori M."/>
        </authorList>
    </citation>
    <scope>NUCLEOTIDE SEQUENCE</scope>
    <source>
        <strain evidence="1">TP075</strain>
    </source>
</reference>
<keyword evidence="2" id="KW-1185">Reference proteome</keyword>
<protein>
    <submittedName>
        <fullName evidence="1">Uncharacterized protein</fullName>
    </submittedName>
</protein>
<organism evidence="1 2">
    <name type="scientific">Collibacillus ludicampi</name>
    <dbReference type="NCBI Taxonomy" id="2771369"/>
    <lineage>
        <taxon>Bacteria</taxon>
        <taxon>Bacillati</taxon>
        <taxon>Bacillota</taxon>
        <taxon>Bacilli</taxon>
        <taxon>Bacillales</taxon>
        <taxon>Alicyclobacillaceae</taxon>
        <taxon>Collibacillus</taxon>
    </lineage>
</organism>
<name>A0AAV4LND6_9BACL</name>
<dbReference type="AlphaFoldDB" id="A0AAV4LND6"/>
<sequence length="74" mass="8479">MEIGNRLSGRQGTVYEGVQARIDAITKRYVQVYFDRVVTVNGMKLLGQVLSKSAVKKYFDNYEQLSLFDHDQCS</sequence>
<dbReference type="Proteomes" id="UP001057291">
    <property type="component" value="Unassembled WGS sequence"/>
</dbReference>
<accession>A0AAV4LND6</accession>
<proteinExistence type="predicted"/>
<evidence type="ECO:0000313" key="1">
    <source>
        <dbReference type="EMBL" id="GIM48492.1"/>
    </source>
</evidence>
<gene>
    <name evidence="1" type="ORF">DNHGIG_40410</name>
</gene>
<evidence type="ECO:0000313" key="2">
    <source>
        <dbReference type="Proteomes" id="UP001057291"/>
    </source>
</evidence>
<comment type="caution">
    <text evidence="1">The sequence shown here is derived from an EMBL/GenBank/DDBJ whole genome shotgun (WGS) entry which is preliminary data.</text>
</comment>